<evidence type="ECO:0000256" key="2">
    <source>
        <dbReference type="ARBA" id="ARBA00022840"/>
    </source>
</evidence>
<evidence type="ECO:0000259" key="5">
    <source>
        <dbReference type="PROSITE" id="PS50901"/>
    </source>
</evidence>
<feature type="region of interest" description="Disordered" evidence="4">
    <location>
        <begin position="153"/>
        <end position="199"/>
    </location>
</feature>
<dbReference type="EMBL" id="RXLP01000002">
    <property type="protein sequence ID" value="TCD55006.1"/>
    <property type="molecule type" value="Genomic_DNA"/>
</dbReference>
<dbReference type="SMART" id="SM00382">
    <property type="entry name" value="AAA"/>
    <property type="match status" value="3"/>
</dbReference>
<keyword evidence="7" id="KW-1185">Reference proteome</keyword>
<evidence type="ECO:0000256" key="3">
    <source>
        <dbReference type="PROSITE-ProRule" id="PRU00289"/>
    </source>
</evidence>
<dbReference type="GO" id="GO:0051301">
    <property type="term" value="P:cell division"/>
    <property type="evidence" value="ECO:0007669"/>
    <property type="project" value="UniProtKB-KW"/>
</dbReference>
<dbReference type="PANTHER" id="PTHR22683:SF1">
    <property type="entry name" value="TYPE VII SECRETION SYSTEM PROTEIN ESSC"/>
    <property type="match status" value="1"/>
</dbReference>
<evidence type="ECO:0000313" key="7">
    <source>
        <dbReference type="Proteomes" id="UP000291289"/>
    </source>
</evidence>
<keyword evidence="2 3" id="KW-0067">ATP-binding</keyword>
<evidence type="ECO:0000256" key="1">
    <source>
        <dbReference type="ARBA" id="ARBA00022741"/>
    </source>
</evidence>
<feature type="binding site" evidence="3">
    <location>
        <begin position="707"/>
        <end position="714"/>
    </location>
    <ligand>
        <name>ATP</name>
        <dbReference type="ChEBI" id="CHEBI:30616"/>
    </ligand>
</feature>
<accession>A0A4R0R1I2</accession>
<reference evidence="6 7" key="1">
    <citation type="submission" date="2018-12" db="EMBL/GenBank/DDBJ databases">
        <title>Alloscrdovia theropitheci sp. nov: a novel taxon from the feces of the bleeding-herat monkey (Theropithecus geleda).</title>
        <authorList>
            <person name="Modesto M."/>
        </authorList>
    </citation>
    <scope>NUCLEOTIDE SEQUENCE [LARGE SCALE GENOMIC DNA]</scope>
    <source>
        <strain evidence="6 7">GLDI4/2</strain>
    </source>
</reference>
<dbReference type="PANTHER" id="PTHR22683">
    <property type="entry name" value="SPORULATION PROTEIN RELATED"/>
    <property type="match status" value="1"/>
</dbReference>
<keyword evidence="1 3" id="KW-0547">Nucleotide-binding</keyword>
<dbReference type="PROSITE" id="PS50901">
    <property type="entry name" value="FTSK"/>
    <property type="match status" value="2"/>
</dbReference>
<keyword evidence="6" id="KW-0131">Cell cycle</keyword>
<dbReference type="OrthoDB" id="9807790at2"/>
<feature type="domain" description="FtsK" evidence="5">
    <location>
        <begin position="1031"/>
        <end position="1226"/>
    </location>
</feature>
<evidence type="ECO:0000256" key="4">
    <source>
        <dbReference type="SAM" id="MobiDB-lite"/>
    </source>
</evidence>
<feature type="domain" description="FtsK" evidence="5">
    <location>
        <begin position="688"/>
        <end position="881"/>
    </location>
</feature>
<dbReference type="RefSeq" id="WP_131283064.1">
    <property type="nucleotide sequence ID" value="NZ_RXLP01000002.1"/>
</dbReference>
<gene>
    <name evidence="6" type="ORF">EJ419_01045</name>
</gene>
<dbReference type="GO" id="GO:0003677">
    <property type="term" value="F:DNA binding"/>
    <property type="evidence" value="ECO:0007669"/>
    <property type="project" value="InterPro"/>
</dbReference>
<keyword evidence="6" id="KW-0132">Cell division</keyword>
<dbReference type="InterPro" id="IPR002543">
    <property type="entry name" value="FtsK_dom"/>
</dbReference>
<organism evidence="6 7">
    <name type="scientific">Alloscardovia theropitheci</name>
    <dbReference type="NCBI Taxonomy" id="2496842"/>
    <lineage>
        <taxon>Bacteria</taxon>
        <taxon>Bacillati</taxon>
        <taxon>Actinomycetota</taxon>
        <taxon>Actinomycetes</taxon>
        <taxon>Bifidobacteriales</taxon>
        <taxon>Bifidobacteriaceae</taxon>
        <taxon>Alloscardovia</taxon>
    </lineage>
</organism>
<dbReference type="InterPro" id="IPR027417">
    <property type="entry name" value="P-loop_NTPase"/>
</dbReference>
<feature type="compositionally biased region" description="Basic residues" evidence="4">
    <location>
        <begin position="159"/>
        <end position="169"/>
    </location>
</feature>
<dbReference type="Gene3D" id="3.40.50.300">
    <property type="entry name" value="P-loop containing nucleotide triphosphate hydrolases"/>
    <property type="match status" value="4"/>
</dbReference>
<protein>
    <submittedName>
        <fullName evidence="6">Cell division protein FtsK</fullName>
    </submittedName>
</protein>
<proteinExistence type="predicted"/>
<sequence>MKGIVTVHNPSQGVRYSVYIDSSDNSSLQELLPALSIAAHTNSRDTVHIGVDGRIVEINQTIQEIGLHEGSWITFTQGQEAVFDPRPRVKGQPSSVQLRFIGGIHAGEVYDLSYGLLSLSSLLNADEFSMSSDFMLDISQDFLKIYPNITGTPDAPNKNAKKAAKLRKKQEKEEKRRAKHPEKGVKKSAKKAASDREKEKIEELHSGIFVDDEEIIEATEIAFGDHIVLPECIIEITNTHDEEVPVDARTESGYWLFARPPKIHTYAEATKFTMPAEPIKPAKAPIPIISTLLPLAMSVGMAYFLKNPMYLMFGIMSPVMMIASYLSGNRSGNTRYKNEMQKFESDKAHVNESAEAAVVKEQEDALREYPDPSRVMDIVVNHDMRLWNRRITDKSWLGIRVGTGTIPSAVTIESASALTQEKVKAWELHHHPVAVLLPQAKCLGISGAPETVRALSQCATIQLAALHSTRDLSLYVLSPNLRGDFGTHINWDFAQWLPQTRPQMGQDTVRTISTTSATVATRLSELTQILDARLEDIKNNAQKEWNGNSIVVIMDNAHVIRTLPGAIRVLQEGARVGIYTMCIDTDERLLPEECQTVVSAEDNVIHVRSNIADDVYDVMPDFVSENWTEAVAMSLAPIEDGSPDETESAIPTSSNLLKLLELTPSTEQILRRWNMSPRSTKFVIGESVDGVFQLDLSKDGPHGLIGGTTGSGKSELLQSLVASLAVSNTPDSMNFVLIDYKGGAAFKDCVNLPHTVGMVTDLDNHLVTRALVSLGAELNYREHILAQVGAKDIEDYTDYAVKNPQLKPLPRLLIVIDEFASLARELPDFVTGLVNIAQRGRSLGIHLLLATQRPGGVVSPEIRANTNLRIALRMTDASESQDVIDAKDAGLISKSTPGRAVVRLGSSSLIPFQSARVGGRYIDPRQSSQERKEAPLVVAVNDKNLGEPIPQRRNNKKDSSDVSVTDLKVLVTAISEATKSAGFEAQRKPWLPALDNRLDLAQVSENVSDVLHGSHPPIPFALADYPDLQKQLPENIELSSFGNLFIIGTTRSGKSTALRTIAYSASSLYSCEDLHIYCIDAGNGALSPLISFPNVGVVALRSETQKIDRLLGKLEREVSSRAQILSQGGYASVDEYNTDPINAGHTMPHTLVLLDSWDGYVSNFDTYDNGILVSRVQSLMREGVSSGVHFILTGDKQLLSGRMSNYAEQKIILRLVDKTDYSLIGMRNNDVPDEITEGRGFASDGARELQIALIDKEIQGQDESNLIRQAGRSLSAERDQGVPRIRRPFSVEEMPAKITLDDVYMRGVIGNTIPLGVGGEDNDVIAWNPVESPVLPIYGGRSAGKTTAVMSIALGAARAGYRVICVAPRKGGLRQLEGVEGIDQIITNSSDVTEELFTQALDSSEKTIIVMDDGQLLTDIPASNWLSNNILTLESHGFGLVVAGDSSEFPVGFGNWGARVKNLREGIVLRPEELSYADYIGMHFKRTDVMDSKPQGRGFIHVGSISAQIQMAMPVSSDMNPEETKE</sequence>
<dbReference type="InterPro" id="IPR050206">
    <property type="entry name" value="FtsK/SpoIIIE/SftA"/>
</dbReference>
<dbReference type="CDD" id="cd01127">
    <property type="entry name" value="TrwB_TraG_TraD_VirD4"/>
    <property type="match status" value="1"/>
</dbReference>
<name>A0A4R0R1I2_9BIFI</name>
<dbReference type="InterPro" id="IPR003593">
    <property type="entry name" value="AAA+_ATPase"/>
</dbReference>
<dbReference type="SUPFAM" id="SSF52540">
    <property type="entry name" value="P-loop containing nucleoside triphosphate hydrolases"/>
    <property type="match status" value="3"/>
</dbReference>
<feature type="binding site" evidence="3">
    <location>
        <begin position="1048"/>
        <end position="1055"/>
    </location>
    <ligand>
        <name>ATP</name>
        <dbReference type="ChEBI" id="CHEBI:30616"/>
    </ligand>
</feature>
<dbReference type="Proteomes" id="UP000291289">
    <property type="component" value="Unassembled WGS sequence"/>
</dbReference>
<evidence type="ECO:0000313" key="6">
    <source>
        <dbReference type="EMBL" id="TCD55006.1"/>
    </source>
</evidence>
<dbReference type="Pfam" id="PF01580">
    <property type="entry name" value="FtsK_SpoIIIE"/>
    <property type="match status" value="2"/>
</dbReference>
<feature type="compositionally biased region" description="Basic and acidic residues" evidence="4">
    <location>
        <begin position="170"/>
        <end position="185"/>
    </location>
</feature>
<comment type="caution">
    <text evidence="6">The sequence shown here is derived from an EMBL/GenBank/DDBJ whole genome shotgun (WGS) entry which is preliminary data.</text>
</comment>
<dbReference type="GO" id="GO:0005524">
    <property type="term" value="F:ATP binding"/>
    <property type="evidence" value="ECO:0007669"/>
    <property type="project" value="UniProtKB-UniRule"/>
</dbReference>